<evidence type="ECO:0000256" key="1">
    <source>
        <dbReference type="ARBA" id="ARBA00007447"/>
    </source>
</evidence>
<protein>
    <recommendedName>
        <fullName evidence="2">Peptidase A1 domain-containing protein</fullName>
    </recommendedName>
</protein>
<reference evidence="3 4" key="1">
    <citation type="submission" date="2024-02" db="EMBL/GenBank/DDBJ databases">
        <title>A draft genome for the cacao thread blight pathogen Marasmius crinis-equi.</title>
        <authorList>
            <person name="Cohen S.P."/>
            <person name="Baruah I.K."/>
            <person name="Amoako-Attah I."/>
            <person name="Bukari Y."/>
            <person name="Meinhardt L.W."/>
            <person name="Bailey B.A."/>
        </authorList>
    </citation>
    <scope>NUCLEOTIDE SEQUENCE [LARGE SCALE GENOMIC DNA]</scope>
    <source>
        <strain evidence="3 4">GH-76</strain>
    </source>
</reference>
<dbReference type="EMBL" id="JBAHYK010001852">
    <property type="protein sequence ID" value="KAL0566574.1"/>
    <property type="molecule type" value="Genomic_DNA"/>
</dbReference>
<dbReference type="PANTHER" id="PTHR47966:SF51">
    <property type="entry name" value="BETA-SITE APP-CLEAVING ENZYME, ISOFORM A-RELATED"/>
    <property type="match status" value="1"/>
</dbReference>
<sequence length="407" mass="44552">MREDASYNYQADIAIGTPPQNTSFQVSIRDSAVLPLVQDCVFCPTEGMFNSSHSSTFQRSSERSGTWSFGGLGGSETLTLGRVLQDRGSPMIFIDHMGIEYTFRMSGGVLGLAPTLNETLRKQNFLARLDEQGQLLNPVWGLRLGGDDPRLTIGALDPEDYQGEINWVPELQDDGKIEIDAFKGYQGNVLDSFEYPVIAGLSSINRNIFLTDLTSYIGNDALIGPQDGIHIYSPEVERWAVLCNGTKRPEVEFSVQINGVDYPMNETDMVQPGDVTMFSEPGYCDVNIFKSETFGLGIPFLRSVYLAYRFPTGDCPGYYGFAIPKGFPAPTSTQTSRTTPTDASKCLALVAPTSTPTPTIALQEDPYDMSAEKYKVYGLAEDQWVALKHAGDLPLSNEKGGAFAIVG</sequence>
<accession>A0ABR3EUI3</accession>
<comment type="similarity">
    <text evidence="1">Belongs to the peptidase A1 family.</text>
</comment>
<comment type="caution">
    <text evidence="3">The sequence shown here is derived from an EMBL/GenBank/DDBJ whole genome shotgun (WGS) entry which is preliminary data.</text>
</comment>
<dbReference type="InterPro" id="IPR001461">
    <property type="entry name" value="Aspartic_peptidase_A1"/>
</dbReference>
<feature type="domain" description="Peptidase A1" evidence="2">
    <location>
        <begin position="9"/>
        <end position="322"/>
    </location>
</feature>
<keyword evidence="4" id="KW-1185">Reference proteome</keyword>
<dbReference type="SUPFAM" id="SSF50630">
    <property type="entry name" value="Acid proteases"/>
    <property type="match status" value="1"/>
</dbReference>
<organism evidence="3 4">
    <name type="scientific">Marasmius crinis-equi</name>
    <dbReference type="NCBI Taxonomy" id="585013"/>
    <lineage>
        <taxon>Eukaryota</taxon>
        <taxon>Fungi</taxon>
        <taxon>Dikarya</taxon>
        <taxon>Basidiomycota</taxon>
        <taxon>Agaricomycotina</taxon>
        <taxon>Agaricomycetes</taxon>
        <taxon>Agaricomycetidae</taxon>
        <taxon>Agaricales</taxon>
        <taxon>Marasmiineae</taxon>
        <taxon>Marasmiaceae</taxon>
        <taxon>Marasmius</taxon>
    </lineage>
</organism>
<proteinExistence type="inferred from homology"/>
<dbReference type="PROSITE" id="PS51767">
    <property type="entry name" value="PEPTIDASE_A1"/>
    <property type="match status" value="1"/>
</dbReference>
<dbReference type="InterPro" id="IPR033121">
    <property type="entry name" value="PEPTIDASE_A1"/>
</dbReference>
<dbReference type="Pfam" id="PF00026">
    <property type="entry name" value="Asp"/>
    <property type="match status" value="1"/>
</dbReference>
<evidence type="ECO:0000313" key="3">
    <source>
        <dbReference type="EMBL" id="KAL0566574.1"/>
    </source>
</evidence>
<name>A0ABR3EUI3_9AGAR</name>
<dbReference type="InterPro" id="IPR021109">
    <property type="entry name" value="Peptidase_aspartic_dom_sf"/>
</dbReference>
<dbReference type="PANTHER" id="PTHR47966">
    <property type="entry name" value="BETA-SITE APP-CLEAVING ENZYME, ISOFORM A-RELATED"/>
    <property type="match status" value="1"/>
</dbReference>
<evidence type="ECO:0000313" key="4">
    <source>
        <dbReference type="Proteomes" id="UP001465976"/>
    </source>
</evidence>
<dbReference type="Gene3D" id="2.40.70.10">
    <property type="entry name" value="Acid Proteases"/>
    <property type="match status" value="2"/>
</dbReference>
<gene>
    <name evidence="3" type="ORF">V5O48_015438</name>
</gene>
<evidence type="ECO:0000259" key="2">
    <source>
        <dbReference type="PROSITE" id="PS51767"/>
    </source>
</evidence>
<dbReference type="Proteomes" id="UP001465976">
    <property type="component" value="Unassembled WGS sequence"/>
</dbReference>